<dbReference type="InterPro" id="IPR045089">
    <property type="entry name" value="PGGT1B-like"/>
</dbReference>
<proteinExistence type="inferred from homology"/>
<keyword evidence="6" id="KW-0677">Repeat</keyword>
<comment type="caution">
    <text evidence="10">The sequence shown here is derived from an EMBL/GenBank/DDBJ whole genome shotgun (WGS) entry which is preliminary data.</text>
</comment>
<protein>
    <submittedName>
        <fullName evidence="10">Terpenoid cyclases/protein prenyltransferase alpha-alpha toroid</fullName>
    </submittedName>
</protein>
<dbReference type="SUPFAM" id="SSF48239">
    <property type="entry name" value="Terpenoid cyclases/Protein prenyltransferases"/>
    <property type="match status" value="1"/>
</dbReference>
<organism evidence="10 11">
    <name type="scientific">Cercophora scortea</name>
    <dbReference type="NCBI Taxonomy" id="314031"/>
    <lineage>
        <taxon>Eukaryota</taxon>
        <taxon>Fungi</taxon>
        <taxon>Dikarya</taxon>
        <taxon>Ascomycota</taxon>
        <taxon>Pezizomycotina</taxon>
        <taxon>Sordariomycetes</taxon>
        <taxon>Sordariomycetidae</taxon>
        <taxon>Sordariales</taxon>
        <taxon>Lasiosphaeriaceae</taxon>
        <taxon>Cercophora</taxon>
    </lineage>
</organism>
<keyword evidence="5" id="KW-0479">Metal-binding</keyword>
<dbReference type="Proteomes" id="UP001286456">
    <property type="component" value="Unassembled WGS sequence"/>
</dbReference>
<keyword evidence="7" id="KW-0862">Zinc</keyword>
<reference evidence="10" key="1">
    <citation type="journal article" date="2023" name="Mol. Phylogenet. Evol.">
        <title>Genome-scale phylogeny and comparative genomics of the fungal order Sordariales.</title>
        <authorList>
            <person name="Hensen N."/>
            <person name="Bonometti L."/>
            <person name="Westerberg I."/>
            <person name="Brannstrom I.O."/>
            <person name="Guillou S."/>
            <person name="Cros-Aarteil S."/>
            <person name="Calhoun S."/>
            <person name="Haridas S."/>
            <person name="Kuo A."/>
            <person name="Mondo S."/>
            <person name="Pangilinan J."/>
            <person name="Riley R."/>
            <person name="LaButti K."/>
            <person name="Andreopoulos B."/>
            <person name="Lipzen A."/>
            <person name="Chen C."/>
            <person name="Yan M."/>
            <person name="Daum C."/>
            <person name="Ng V."/>
            <person name="Clum A."/>
            <person name="Steindorff A."/>
            <person name="Ohm R.A."/>
            <person name="Martin F."/>
            <person name="Silar P."/>
            <person name="Natvig D.O."/>
            <person name="Lalanne C."/>
            <person name="Gautier V."/>
            <person name="Ament-Velasquez S.L."/>
            <person name="Kruys A."/>
            <person name="Hutchinson M.I."/>
            <person name="Powell A.J."/>
            <person name="Barry K."/>
            <person name="Miller A.N."/>
            <person name="Grigoriev I.V."/>
            <person name="Debuchy R."/>
            <person name="Gladieux P."/>
            <person name="Hiltunen Thoren M."/>
            <person name="Johannesson H."/>
        </authorList>
    </citation>
    <scope>NUCLEOTIDE SEQUENCE</scope>
    <source>
        <strain evidence="10">SMH4131-1</strain>
    </source>
</reference>
<comment type="cofactor">
    <cofactor evidence="1">
        <name>Zn(2+)</name>
        <dbReference type="ChEBI" id="CHEBI:29105"/>
    </cofactor>
</comment>
<sequence>MAAEAAPGEPSLDIERHLKYWKMCLRSPLPHAYLSNEGNRMALAYFIINSISILTPSPPPLTSETDSAVANKPPTPPLIGPEERRALRQWVLSHQHAAGGFCGTSSLVFPLRDYEEWDFEAGAPTQEHSGLANIAATLFALQLLALLADDDTADSAFSGVDRVRTLRWLRRLQRGDGSFGEVLRLLPGGGWFIGGGYDMRYCYIATAVRWMLRGDMKAGEPGWVDDFDTAGLARYILTSQTYDGGFAGSSQDEPHAGYAYCAIGALSLLDRPLENSEASHPSTILHSGIRDMPGLIHWLASRQFVYLEPDSSADDDDEDDDDPVNFLLPKTLSDLSLDENLHYAGFNGRCNKVADTCYCWWVGGALANLGREELLPREPSRRFLLEKMQHRIGGFGKYPGSPPDLYHACFGLAILAVMGEPGLSPFDSSLAVPVETVRRIERARRGLLRTASEEGKAGTLGGELVSMGLTLSDKTPEWLVGVTGVVPP</sequence>
<evidence type="ECO:0000313" key="10">
    <source>
        <dbReference type="EMBL" id="KAK3320105.1"/>
    </source>
</evidence>
<evidence type="ECO:0000256" key="5">
    <source>
        <dbReference type="ARBA" id="ARBA00022723"/>
    </source>
</evidence>
<feature type="domain" description="Prenyltransferase alpha-alpha toroid" evidence="9">
    <location>
        <begin position="12"/>
        <end position="431"/>
    </location>
</feature>
<evidence type="ECO:0000256" key="2">
    <source>
        <dbReference type="ARBA" id="ARBA00010497"/>
    </source>
</evidence>
<dbReference type="InterPro" id="IPR001330">
    <property type="entry name" value="Prenyltrans"/>
</dbReference>
<evidence type="ECO:0000313" key="11">
    <source>
        <dbReference type="Proteomes" id="UP001286456"/>
    </source>
</evidence>
<dbReference type="Gene3D" id="1.50.10.20">
    <property type="match status" value="1"/>
</dbReference>
<dbReference type="AlphaFoldDB" id="A0AAE0M5T7"/>
<feature type="region of interest" description="Disordered" evidence="8">
    <location>
        <begin position="59"/>
        <end position="79"/>
    </location>
</feature>
<evidence type="ECO:0000259" key="9">
    <source>
        <dbReference type="Pfam" id="PF00432"/>
    </source>
</evidence>
<dbReference type="PANTHER" id="PTHR11774:SF4">
    <property type="entry name" value="GERANYLGERANYL TRANSFERASE TYPE-1 SUBUNIT BETA"/>
    <property type="match status" value="1"/>
</dbReference>
<evidence type="ECO:0000256" key="8">
    <source>
        <dbReference type="SAM" id="MobiDB-lite"/>
    </source>
</evidence>
<accession>A0AAE0M5T7</accession>
<keyword evidence="3" id="KW-0637">Prenyltransferase</keyword>
<dbReference type="Pfam" id="PF00432">
    <property type="entry name" value="Prenyltrans"/>
    <property type="match status" value="1"/>
</dbReference>
<keyword evidence="4" id="KW-0808">Transferase</keyword>
<dbReference type="PANTHER" id="PTHR11774">
    <property type="entry name" value="GERANYLGERANYL TRANSFERASE TYPE BETA SUBUNIT"/>
    <property type="match status" value="1"/>
</dbReference>
<name>A0AAE0M5T7_9PEZI</name>
<gene>
    <name evidence="10" type="ORF">B0T19DRAFT_281360</name>
</gene>
<dbReference type="GO" id="GO:0046872">
    <property type="term" value="F:metal ion binding"/>
    <property type="evidence" value="ECO:0007669"/>
    <property type="project" value="UniProtKB-KW"/>
</dbReference>
<dbReference type="InterPro" id="IPR008930">
    <property type="entry name" value="Terpenoid_cyclase/PrenylTrfase"/>
</dbReference>
<comment type="similarity">
    <text evidence="2">Belongs to the protein prenyltransferase subunit beta family.</text>
</comment>
<evidence type="ECO:0000256" key="3">
    <source>
        <dbReference type="ARBA" id="ARBA00022602"/>
    </source>
</evidence>
<evidence type="ECO:0000256" key="1">
    <source>
        <dbReference type="ARBA" id="ARBA00001947"/>
    </source>
</evidence>
<dbReference type="EMBL" id="JAUEPO010000006">
    <property type="protein sequence ID" value="KAK3320105.1"/>
    <property type="molecule type" value="Genomic_DNA"/>
</dbReference>
<keyword evidence="11" id="KW-1185">Reference proteome</keyword>
<evidence type="ECO:0000256" key="7">
    <source>
        <dbReference type="ARBA" id="ARBA00022833"/>
    </source>
</evidence>
<reference evidence="10" key="2">
    <citation type="submission" date="2023-06" db="EMBL/GenBank/DDBJ databases">
        <authorList>
            <consortium name="Lawrence Berkeley National Laboratory"/>
            <person name="Haridas S."/>
            <person name="Hensen N."/>
            <person name="Bonometti L."/>
            <person name="Westerberg I."/>
            <person name="Brannstrom I.O."/>
            <person name="Guillou S."/>
            <person name="Cros-Aarteil S."/>
            <person name="Calhoun S."/>
            <person name="Kuo A."/>
            <person name="Mondo S."/>
            <person name="Pangilinan J."/>
            <person name="Riley R."/>
            <person name="Labutti K."/>
            <person name="Andreopoulos B."/>
            <person name="Lipzen A."/>
            <person name="Chen C."/>
            <person name="Yanf M."/>
            <person name="Daum C."/>
            <person name="Ng V."/>
            <person name="Clum A."/>
            <person name="Steindorff A."/>
            <person name="Ohm R."/>
            <person name="Martin F."/>
            <person name="Silar P."/>
            <person name="Natvig D."/>
            <person name="Lalanne C."/>
            <person name="Gautier V."/>
            <person name="Ament-Velasquez S.L."/>
            <person name="Kruys A."/>
            <person name="Hutchinson M.I."/>
            <person name="Powell A.J."/>
            <person name="Barry K."/>
            <person name="Miller A.N."/>
            <person name="Grigoriev I.V."/>
            <person name="Debuchy R."/>
            <person name="Gladieux P."/>
            <person name="Thoren M.H."/>
            <person name="Johannesson H."/>
        </authorList>
    </citation>
    <scope>NUCLEOTIDE SEQUENCE</scope>
    <source>
        <strain evidence="10">SMH4131-1</strain>
    </source>
</reference>
<evidence type="ECO:0000256" key="6">
    <source>
        <dbReference type="ARBA" id="ARBA00022737"/>
    </source>
</evidence>
<evidence type="ECO:0000256" key="4">
    <source>
        <dbReference type="ARBA" id="ARBA00022679"/>
    </source>
</evidence>
<dbReference type="GO" id="GO:0004662">
    <property type="term" value="F:CAAX-protein geranylgeranyltransferase activity"/>
    <property type="evidence" value="ECO:0007669"/>
    <property type="project" value="TreeGrafter"/>
</dbReference>
<dbReference type="GO" id="GO:0005953">
    <property type="term" value="C:CAAX-protein geranylgeranyltransferase complex"/>
    <property type="evidence" value="ECO:0007669"/>
    <property type="project" value="TreeGrafter"/>
</dbReference>